<evidence type="ECO:0000313" key="1">
    <source>
        <dbReference type="EMBL" id="RIB17166.1"/>
    </source>
</evidence>
<gene>
    <name evidence="1" type="ORF">C2G38_2088940</name>
</gene>
<dbReference type="Proteomes" id="UP000266673">
    <property type="component" value="Unassembled WGS sequence"/>
</dbReference>
<proteinExistence type="predicted"/>
<organism evidence="1 2">
    <name type="scientific">Gigaspora rosea</name>
    <dbReference type="NCBI Taxonomy" id="44941"/>
    <lineage>
        <taxon>Eukaryota</taxon>
        <taxon>Fungi</taxon>
        <taxon>Fungi incertae sedis</taxon>
        <taxon>Mucoromycota</taxon>
        <taxon>Glomeromycotina</taxon>
        <taxon>Glomeromycetes</taxon>
        <taxon>Diversisporales</taxon>
        <taxon>Gigasporaceae</taxon>
        <taxon>Gigaspora</taxon>
    </lineage>
</organism>
<accession>A0A397VCY3</accession>
<dbReference type="AlphaFoldDB" id="A0A397VCY3"/>
<keyword evidence="2" id="KW-1185">Reference proteome</keyword>
<dbReference type="OrthoDB" id="2410986at2759"/>
<sequence>MFGIMTTGRSWRFIRWNGTLESPKVEITKEQICIFEDDMKEAKKMVSYIVRVLQAQAKSLSKEEQRTKRQCIA</sequence>
<name>A0A397VCY3_9GLOM</name>
<protein>
    <submittedName>
        <fullName evidence="1">Uncharacterized protein</fullName>
    </submittedName>
</protein>
<feature type="non-terminal residue" evidence="1">
    <location>
        <position position="73"/>
    </location>
</feature>
<dbReference type="EMBL" id="QKWP01000625">
    <property type="protein sequence ID" value="RIB17166.1"/>
    <property type="molecule type" value="Genomic_DNA"/>
</dbReference>
<evidence type="ECO:0000313" key="2">
    <source>
        <dbReference type="Proteomes" id="UP000266673"/>
    </source>
</evidence>
<comment type="caution">
    <text evidence="1">The sequence shown here is derived from an EMBL/GenBank/DDBJ whole genome shotgun (WGS) entry which is preliminary data.</text>
</comment>
<reference evidence="1 2" key="1">
    <citation type="submission" date="2018-06" db="EMBL/GenBank/DDBJ databases">
        <title>Comparative genomics reveals the genomic features of Rhizophagus irregularis, R. cerebriforme, R. diaphanum and Gigaspora rosea, and their symbiotic lifestyle signature.</title>
        <authorList>
            <person name="Morin E."/>
            <person name="San Clemente H."/>
            <person name="Chen E.C.H."/>
            <person name="De La Providencia I."/>
            <person name="Hainaut M."/>
            <person name="Kuo A."/>
            <person name="Kohler A."/>
            <person name="Murat C."/>
            <person name="Tang N."/>
            <person name="Roy S."/>
            <person name="Loubradou J."/>
            <person name="Henrissat B."/>
            <person name="Grigoriev I.V."/>
            <person name="Corradi N."/>
            <person name="Roux C."/>
            <person name="Martin F.M."/>
        </authorList>
    </citation>
    <scope>NUCLEOTIDE SEQUENCE [LARGE SCALE GENOMIC DNA]</scope>
    <source>
        <strain evidence="1 2">DAOM 194757</strain>
    </source>
</reference>